<organism evidence="9">
    <name type="scientific">Aquifex aeolicus</name>
    <dbReference type="NCBI Taxonomy" id="63363"/>
    <lineage>
        <taxon>Bacteria</taxon>
        <taxon>Pseudomonadati</taxon>
        <taxon>Aquificota</taxon>
        <taxon>Aquificia</taxon>
        <taxon>Aquificales</taxon>
        <taxon>Aquificaceae</taxon>
        <taxon>Aquifex</taxon>
    </lineage>
</organism>
<dbReference type="CDD" id="cd02573">
    <property type="entry name" value="PseudoU_synth_EcTruB"/>
    <property type="match status" value="1"/>
</dbReference>
<dbReference type="GO" id="GO:1990481">
    <property type="term" value="P:mRNA pseudouridine synthesis"/>
    <property type="evidence" value="ECO:0007669"/>
    <property type="project" value="TreeGrafter"/>
</dbReference>
<evidence type="ECO:0000256" key="1">
    <source>
        <dbReference type="ARBA" id="ARBA00000385"/>
    </source>
</evidence>
<dbReference type="Pfam" id="PF09157">
    <property type="entry name" value="TruB-C_2"/>
    <property type="match status" value="1"/>
</dbReference>
<dbReference type="InterPro" id="IPR036974">
    <property type="entry name" value="PUA_sf"/>
</dbReference>
<evidence type="ECO:0000259" key="8">
    <source>
        <dbReference type="Pfam" id="PF16198"/>
    </source>
</evidence>
<comment type="catalytic activity">
    <reaction evidence="1 5">
        <text>uridine(55) in tRNA = pseudouridine(55) in tRNA</text>
        <dbReference type="Rhea" id="RHEA:42532"/>
        <dbReference type="Rhea" id="RHEA-COMP:10101"/>
        <dbReference type="Rhea" id="RHEA-COMP:10102"/>
        <dbReference type="ChEBI" id="CHEBI:65314"/>
        <dbReference type="ChEBI" id="CHEBI:65315"/>
        <dbReference type="EC" id="5.4.99.25"/>
    </reaction>
</comment>
<dbReference type="InterPro" id="IPR014780">
    <property type="entry name" value="tRNA_psdUridine_synth_TruB"/>
</dbReference>
<comment type="similarity">
    <text evidence="2 5">Belongs to the pseudouridine synthase TruB family. Type 1 subfamily.</text>
</comment>
<dbReference type="EC" id="5.4.99.25" evidence="5"/>
<feature type="domain" description="tRNA pseudouridine synthase II TruB subfamily 1 C-terminal" evidence="7">
    <location>
        <begin position="229"/>
        <end position="282"/>
    </location>
</feature>
<proteinExistence type="inferred from homology"/>
<evidence type="ECO:0000259" key="7">
    <source>
        <dbReference type="Pfam" id="PF09157"/>
    </source>
</evidence>
<evidence type="ECO:0000256" key="2">
    <source>
        <dbReference type="ARBA" id="ARBA00005642"/>
    </source>
</evidence>
<dbReference type="InterPro" id="IPR032819">
    <property type="entry name" value="TruB_C"/>
</dbReference>
<evidence type="ECO:0000259" key="6">
    <source>
        <dbReference type="Pfam" id="PF01509"/>
    </source>
</evidence>
<comment type="caution">
    <text evidence="9">The sequence shown here is derived from an EMBL/GenBank/DDBJ whole genome shotgun (WGS) entry which is preliminary data.</text>
</comment>
<dbReference type="InterPro" id="IPR020103">
    <property type="entry name" value="PsdUridine_synth_cat_dom_sf"/>
</dbReference>
<reference evidence="9" key="1">
    <citation type="journal article" date="2020" name="mSystems">
        <title>Genome- and Community-Level Interaction Insights into Carbon Utilization and Element Cycling Functions of Hydrothermarchaeota in Hydrothermal Sediment.</title>
        <authorList>
            <person name="Zhou Z."/>
            <person name="Liu Y."/>
            <person name="Xu W."/>
            <person name="Pan J."/>
            <person name="Luo Z.H."/>
            <person name="Li M."/>
        </authorList>
    </citation>
    <scope>NUCLEOTIDE SEQUENCE [LARGE SCALE GENOMIC DNA]</scope>
    <source>
        <strain evidence="9">HyVt-501</strain>
    </source>
</reference>
<dbReference type="HAMAP" id="MF_01080">
    <property type="entry name" value="TruB_bact"/>
    <property type="match status" value="1"/>
</dbReference>
<keyword evidence="4 5" id="KW-0413">Isomerase</keyword>
<dbReference type="AlphaFoldDB" id="A0A7C5PZD0"/>
<comment type="function">
    <text evidence="5">Responsible for synthesis of pseudouridine from uracil-55 in the psi GC loop of transfer RNAs.</text>
</comment>
<evidence type="ECO:0000313" key="9">
    <source>
        <dbReference type="EMBL" id="HHJ63976.1"/>
    </source>
</evidence>
<evidence type="ECO:0000256" key="4">
    <source>
        <dbReference type="ARBA" id="ARBA00023235"/>
    </source>
</evidence>
<feature type="domain" description="tRNA pseudouridylate synthase B C-terminal" evidence="8">
    <location>
        <begin position="170"/>
        <end position="225"/>
    </location>
</feature>
<dbReference type="GO" id="GO:0160148">
    <property type="term" value="F:tRNA pseudouridine(55) synthase activity"/>
    <property type="evidence" value="ECO:0007669"/>
    <property type="project" value="UniProtKB-EC"/>
</dbReference>
<protein>
    <recommendedName>
        <fullName evidence="5">tRNA pseudouridine synthase B</fullName>
        <ecNumber evidence="5">5.4.99.25</ecNumber>
    </recommendedName>
    <alternativeName>
        <fullName evidence="5">tRNA pseudouridine(55) synthase</fullName>
        <shortName evidence="5">Psi55 synthase</shortName>
    </alternativeName>
    <alternativeName>
        <fullName evidence="5">tRNA pseudouridylate synthase</fullName>
    </alternativeName>
    <alternativeName>
        <fullName evidence="5">tRNA-uridine isomerase</fullName>
    </alternativeName>
</protein>
<dbReference type="NCBIfam" id="TIGR00431">
    <property type="entry name" value="TruB"/>
    <property type="match status" value="1"/>
</dbReference>
<evidence type="ECO:0000256" key="3">
    <source>
        <dbReference type="ARBA" id="ARBA00022694"/>
    </source>
</evidence>
<gene>
    <name evidence="5 9" type="primary">truB</name>
    <name evidence="9" type="ORF">ENJ61_03625</name>
</gene>
<sequence length="286" mass="31811">MDGLLILSKPSGLTSSQVVEKVRRRLRTKAGHTGTLDPLARGVLLVLLGKATRFSWIFTELKKRYRVRGRLGIETDTYDVEGNVLAEREVSVSCDQLREVLQSFRGEIEQTPPPFSAKKVGGKRAYRLARKGVMPLLKPVRVKVYEIELLSCEIPHFEVEVLVSSGTYVRSLIHDAGQRLSTGAIVTELIRTQVGPFGLDAAVDLERFLKDENPGRFVVPVEEGLSFLPAVSLDRFRGERILHGNPVPLQEEGEGYVRIYIDDLFVGVGKLSGGILKPERLIPPKT</sequence>
<dbReference type="Pfam" id="PF01509">
    <property type="entry name" value="TruB_N"/>
    <property type="match status" value="1"/>
</dbReference>
<dbReference type="Gene3D" id="2.30.130.10">
    <property type="entry name" value="PUA domain"/>
    <property type="match status" value="1"/>
</dbReference>
<dbReference type="Proteomes" id="UP000885792">
    <property type="component" value="Unassembled WGS sequence"/>
</dbReference>
<dbReference type="Gene3D" id="3.30.2350.10">
    <property type="entry name" value="Pseudouridine synthase"/>
    <property type="match status" value="1"/>
</dbReference>
<feature type="domain" description="Pseudouridine synthase II N-terminal" evidence="6">
    <location>
        <begin position="28"/>
        <end position="169"/>
    </location>
</feature>
<dbReference type="SUPFAM" id="SSF55120">
    <property type="entry name" value="Pseudouridine synthase"/>
    <property type="match status" value="1"/>
</dbReference>
<keyword evidence="3 5" id="KW-0819">tRNA processing</keyword>
<dbReference type="GO" id="GO:0031119">
    <property type="term" value="P:tRNA pseudouridine synthesis"/>
    <property type="evidence" value="ECO:0007669"/>
    <property type="project" value="UniProtKB-UniRule"/>
</dbReference>
<dbReference type="PANTHER" id="PTHR13767">
    <property type="entry name" value="TRNA-PSEUDOURIDINE SYNTHASE"/>
    <property type="match status" value="1"/>
</dbReference>
<dbReference type="InterPro" id="IPR015240">
    <property type="entry name" value="tRNA_sdUridine_synth_fam1_C"/>
</dbReference>
<dbReference type="Pfam" id="PF16198">
    <property type="entry name" value="TruB_C_2"/>
    <property type="match status" value="1"/>
</dbReference>
<feature type="active site" description="Nucleophile" evidence="5">
    <location>
        <position position="37"/>
    </location>
</feature>
<dbReference type="InterPro" id="IPR002501">
    <property type="entry name" value="PsdUridine_synth_N"/>
</dbReference>
<dbReference type="CDD" id="cd21152">
    <property type="entry name" value="PUA_TruB_bacterial"/>
    <property type="match status" value="1"/>
</dbReference>
<name>A0A7C5PZD0_AQUAO</name>
<dbReference type="GO" id="GO:0003723">
    <property type="term" value="F:RNA binding"/>
    <property type="evidence" value="ECO:0007669"/>
    <property type="project" value="InterPro"/>
</dbReference>
<dbReference type="PANTHER" id="PTHR13767:SF2">
    <property type="entry name" value="PSEUDOURIDYLATE SYNTHASE TRUB1"/>
    <property type="match status" value="1"/>
</dbReference>
<dbReference type="EMBL" id="DRNB01000136">
    <property type="protein sequence ID" value="HHJ63976.1"/>
    <property type="molecule type" value="Genomic_DNA"/>
</dbReference>
<accession>A0A7C5PZD0</accession>
<evidence type="ECO:0000256" key="5">
    <source>
        <dbReference type="HAMAP-Rule" id="MF_01080"/>
    </source>
</evidence>